<evidence type="ECO:0000256" key="4">
    <source>
        <dbReference type="ARBA" id="ARBA00023136"/>
    </source>
</evidence>
<feature type="transmembrane region" description="Helical" evidence="5">
    <location>
        <begin position="101"/>
        <end position="126"/>
    </location>
</feature>
<evidence type="ECO:0000313" key="6">
    <source>
        <dbReference type="EMBL" id="QUC18702.1"/>
    </source>
</evidence>
<dbReference type="RefSeq" id="XP_042996375.1">
    <property type="nucleotide sequence ID" value="XM_043140441.1"/>
</dbReference>
<dbReference type="GeneID" id="66063721"/>
<keyword evidence="4 5" id="KW-0472">Membrane</keyword>
<accession>A0A8E5HNS3</accession>
<dbReference type="Pfam" id="PF23489">
    <property type="entry name" value="V-ATPase_su_f"/>
    <property type="match status" value="1"/>
</dbReference>
<gene>
    <name evidence="6" type="ORF">UV8b_02943</name>
</gene>
<dbReference type="GO" id="GO:0016020">
    <property type="term" value="C:membrane"/>
    <property type="evidence" value="ECO:0007669"/>
    <property type="project" value="UniProtKB-SubCell"/>
</dbReference>
<evidence type="ECO:0000313" key="7">
    <source>
        <dbReference type="Proteomes" id="UP000027002"/>
    </source>
</evidence>
<keyword evidence="7" id="KW-1185">Reference proteome</keyword>
<feature type="transmembrane region" description="Helical" evidence="5">
    <location>
        <begin position="53"/>
        <end position="81"/>
    </location>
</feature>
<dbReference type="KEGG" id="uvi:66063721"/>
<feature type="transmembrane region" description="Helical" evidence="5">
    <location>
        <begin position="6"/>
        <end position="28"/>
    </location>
</feature>
<dbReference type="EMBL" id="CP072754">
    <property type="protein sequence ID" value="QUC18702.1"/>
    <property type="molecule type" value="Genomic_DNA"/>
</dbReference>
<name>A0A8E5HNS3_USTVR</name>
<organism evidence="6 7">
    <name type="scientific">Ustilaginoidea virens</name>
    <name type="common">Rice false smut fungus</name>
    <name type="synonym">Villosiclava virens</name>
    <dbReference type="NCBI Taxonomy" id="1159556"/>
    <lineage>
        <taxon>Eukaryota</taxon>
        <taxon>Fungi</taxon>
        <taxon>Dikarya</taxon>
        <taxon>Ascomycota</taxon>
        <taxon>Pezizomycotina</taxon>
        <taxon>Sordariomycetes</taxon>
        <taxon>Hypocreomycetidae</taxon>
        <taxon>Hypocreales</taxon>
        <taxon>Clavicipitaceae</taxon>
        <taxon>Ustilaginoidea</taxon>
    </lineage>
</organism>
<reference evidence="6" key="1">
    <citation type="submission" date="2020-03" db="EMBL/GenBank/DDBJ databases">
        <title>A mixture of massive structural variations and highly conserved coding sequences in Ustilaginoidea virens genome.</title>
        <authorList>
            <person name="Zhang K."/>
            <person name="Zhao Z."/>
            <person name="Zhang Z."/>
            <person name="Li Y."/>
            <person name="Hsiang T."/>
            <person name="Sun W."/>
        </authorList>
    </citation>
    <scope>NUCLEOTIDE SEQUENCE</scope>
    <source>
        <strain evidence="6">UV-8b</strain>
    </source>
</reference>
<keyword evidence="3 5" id="KW-1133">Transmembrane helix</keyword>
<evidence type="ECO:0000256" key="5">
    <source>
        <dbReference type="SAM" id="Phobius"/>
    </source>
</evidence>
<dbReference type="Proteomes" id="UP000027002">
    <property type="component" value="Chromosome 2"/>
</dbReference>
<dbReference type="InterPro" id="IPR056552">
    <property type="entry name" value="Ribonucl_Kappa"/>
</dbReference>
<proteinExistence type="predicted"/>
<evidence type="ECO:0000256" key="2">
    <source>
        <dbReference type="ARBA" id="ARBA00022692"/>
    </source>
</evidence>
<evidence type="ECO:0000256" key="3">
    <source>
        <dbReference type="ARBA" id="ARBA00022989"/>
    </source>
</evidence>
<protein>
    <submittedName>
        <fullName evidence="6">Uncharacterized protein</fullName>
    </submittedName>
</protein>
<comment type="subcellular location">
    <subcellularLocation>
        <location evidence="1">Membrane</location>
    </subcellularLocation>
</comment>
<sequence>MACNHSTLITITITITITVTITVTIAIAKKGLAYSFPRSQPARRRYTPIMKPVVSAMHAWSCTVISVFAIVILSALAGLYRSGHEEFTGDVNGPSPEDGKAIAGTIWTAVVVYAAFLFFCGFQGLLHVRENRRGAITL</sequence>
<evidence type="ECO:0000256" key="1">
    <source>
        <dbReference type="ARBA" id="ARBA00004370"/>
    </source>
</evidence>
<dbReference type="OrthoDB" id="67317at2759"/>
<dbReference type="AlphaFoldDB" id="A0A8E5HNS3"/>
<keyword evidence="2 5" id="KW-0812">Transmembrane</keyword>